<sequence>MPRHRQCLDDGSRTIQIHQNSQPKSVRLPNFTGVTPTTTTMALQCSIITHQLKILCTSPHLSSQSKISMPLQKTIITHSIETHHHIYTSTQQSLAQFLKFIPNTTAQAPSPFFFAQVSRGPVDSKMLFRRIHFWEDDNNLKRRHRYIWGLRC</sequence>
<name>A0A8X7UQ63_BRACI</name>
<dbReference type="AlphaFoldDB" id="A0A8X7UQ63"/>
<dbReference type="EMBL" id="JAAMPC010000010">
    <property type="protein sequence ID" value="KAG2288060.1"/>
    <property type="molecule type" value="Genomic_DNA"/>
</dbReference>
<proteinExistence type="predicted"/>
<evidence type="ECO:0000313" key="1">
    <source>
        <dbReference type="EMBL" id="KAG2288060.1"/>
    </source>
</evidence>
<accession>A0A8X7UQ63</accession>
<comment type="caution">
    <text evidence="1">The sequence shown here is derived from an EMBL/GenBank/DDBJ whole genome shotgun (WGS) entry which is preliminary data.</text>
</comment>
<keyword evidence="2" id="KW-1185">Reference proteome</keyword>
<reference evidence="1 2" key="1">
    <citation type="submission" date="2020-02" db="EMBL/GenBank/DDBJ databases">
        <authorList>
            <person name="Ma Q."/>
            <person name="Huang Y."/>
            <person name="Song X."/>
            <person name="Pei D."/>
        </authorList>
    </citation>
    <scope>NUCLEOTIDE SEQUENCE [LARGE SCALE GENOMIC DNA]</scope>
    <source>
        <strain evidence="1">Sxm20200214</strain>
        <tissue evidence="1">Leaf</tissue>
    </source>
</reference>
<protein>
    <submittedName>
        <fullName evidence="1">Uncharacterized protein</fullName>
    </submittedName>
</protein>
<organism evidence="1 2">
    <name type="scientific">Brassica carinata</name>
    <name type="common">Ethiopian mustard</name>
    <name type="synonym">Abyssinian cabbage</name>
    <dbReference type="NCBI Taxonomy" id="52824"/>
    <lineage>
        <taxon>Eukaryota</taxon>
        <taxon>Viridiplantae</taxon>
        <taxon>Streptophyta</taxon>
        <taxon>Embryophyta</taxon>
        <taxon>Tracheophyta</taxon>
        <taxon>Spermatophyta</taxon>
        <taxon>Magnoliopsida</taxon>
        <taxon>eudicotyledons</taxon>
        <taxon>Gunneridae</taxon>
        <taxon>Pentapetalae</taxon>
        <taxon>rosids</taxon>
        <taxon>malvids</taxon>
        <taxon>Brassicales</taxon>
        <taxon>Brassicaceae</taxon>
        <taxon>Brassiceae</taxon>
        <taxon>Brassica</taxon>
    </lineage>
</organism>
<gene>
    <name evidence="1" type="ORF">Bca52824_047664</name>
</gene>
<dbReference type="Proteomes" id="UP000886595">
    <property type="component" value="Unassembled WGS sequence"/>
</dbReference>
<dbReference type="OrthoDB" id="10336332at2759"/>
<evidence type="ECO:0000313" key="2">
    <source>
        <dbReference type="Proteomes" id="UP000886595"/>
    </source>
</evidence>